<dbReference type="Gene3D" id="1.10.101.10">
    <property type="entry name" value="PGBD-like superfamily/PGBD"/>
    <property type="match status" value="2"/>
</dbReference>
<dbReference type="SUPFAM" id="SSF54001">
    <property type="entry name" value="Cysteine proteinases"/>
    <property type="match status" value="1"/>
</dbReference>
<dbReference type="SUPFAM" id="SSF47090">
    <property type="entry name" value="PGBD-like"/>
    <property type="match status" value="2"/>
</dbReference>
<accession>A0ABT6C4N6</accession>
<gene>
    <name evidence="6" type="ORF">P4R38_06255</name>
</gene>
<feature type="domain" description="NlpC/P60" evidence="5">
    <location>
        <begin position="233"/>
        <end position="348"/>
    </location>
</feature>
<evidence type="ECO:0000313" key="6">
    <source>
        <dbReference type="EMBL" id="MDF8263840.1"/>
    </source>
</evidence>
<dbReference type="Gene3D" id="3.90.1720.10">
    <property type="entry name" value="endopeptidase domain like (from Nostoc punctiforme)"/>
    <property type="match status" value="1"/>
</dbReference>
<organism evidence="6 7">
    <name type="scientific">Luteipulveratus flavus</name>
    <dbReference type="NCBI Taxonomy" id="3031728"/>
    <lineage>
        <taxon>Bacteria</taxon>
        <taxon>Bacillati</taxon>
        <taxon>Actinomycetota</taxon>
        <taxon>Actinomycetes</taxon>
        <taxon>Micrococcales</taxon>
        <taxon>Dermacoccaceae</taxon>
        <taxon>Luteipulveratus</taxon>
    </lineage>
</organism>
<comment type="caution">
    <text evidence="6">The sequence shown here is derived from an EMBL/GenBank/DDBJ whole genome shotgun (WGS) entry which is preliminary data.</text>
</comment>
<keyword evidence="2" id="KW-0645">Protease</keyword>
<dbReference type="PANTHER" id="PTHR47053">
    <property type="entry name" value="MUREIN DD-ENDOPEPTIDASE MEPH-RELATED"/>
    <property type="match status" value="1"/>
</dbReference>
<evidence type="ECO:0000256" key="3">
    <source>
        <dbReference type="ARBA" id="ARBA00022801"/>
    </source>
</evidence>
<keyword evidence="4" id="KW-0788">Thiol protease</keyword>
<dbReference type="PANTHER" id="PTHR47053:SF1">
    <property type="entry name" value="MUREIN DD-ENDOPEPTIDASE MEPH-RELATED"/>
    <property type="match status" value="1"/>
</dbReference>
<dbReference type="Pfam" id="PF01471">
    <property type="entry name" value="PG_binding_1"/>
    <property type="match status" value="2"/>
</dbReference>
<keyword evidence="7" id="KW-1185">Reference proteome</keyword>
<dbReference type="InterPro" id="IPR000064">
    <property type="entry name" value="NLP_P60_dom"/>
</dbReference>
<dbReference type="InterPro" id="IPR038765">
    <property type="entry name" value="Papain-like_cys_pep_sf"/>
</dbReference>
<evidence type="ECO:0000259" key="5">
    <source>
        <dbReference type="PROSITE" id="PS51935"/>
    </source>
</evidence>
<dbReference type="EMBL" id="JAROAV010000023">
    <property type="protein sequence ID" value="MDF8263840.1"/>
    <property type="molecule type" value="Genomic_DNA"/>
</dbReference>
<comment type="similarity">
    <text evidence="1">Belongs to the peptidase C40 family.</text>
</comment>
<evidence type="ECO:0000256" key="1">
    <source>
        <dbReference type="ARBA" id="ARBA00007074"/>
    </source>
</evidence>
<name>A0ABT6C4N6_9MICO</name>
<evidence type="ECO:0000313" key="7">
    <source>
        <dbReference type="Proteomes" id="UP001528912"/>
    </source>
</evidence>
<dbReference type="InterPro" id="IPR036365">
    <property type="entry name" value="PGBD-like_sf"/>
</dbReference>
<dbReference type="Pfam" id="PF00877">
    <property type="entry name" value="NLPC_P60"/>
    <property type="match status" value="1"/>
</dbReference>
<keyword evidence="3" id="KW-0378">Hydrolase</keyword>
<sequence length="348" mass="36976">MASHEPQHLRPRPPRSAVRPALQVRRGTLLATGTALAVPTSLGSVLSAAPAQAAPLQTAAPTAALPGAAPSVGRAALPAAPTAPVTVLRYGSRGDLVEVVQQRLRISVDGSFGPQTLTAVKAFQRTKDLQVDGVVGPYTWAALGGLPSGGGEDPAPSCTSYVVRYGAKGDVVEVLQRRLGIQVDGDFGPWTLDAVKAYQRSHDLTVDGIVGPNTWRALGGYPCSEEPPSRPSGATGQDVLDIAKRYIGYPYSWGGETPETSFDCSGLTQYVYRQVGIYIPRTSLEQSRFRPGVDLDDLHIGDLVFFYSPVHHVGIYAGDGTIIDASRPGTNISIHRMYTEPVKAIRLL</sequence>
<evidence type="ECO:0000256" key="4">
    <source>
        <dbReference type="ARBA" id="ARBA00022807"/>
    </source>
</evidence>
<protein>
    <submittedName>
        <fullName evidence="6">Peptidoglycan-binding protein</fullName>
    </submittedName>
</protein>
<proteinExistence type="inferred from homology"/>
<evidence type="ECO:0000256" key="2">
    <source>
        <dbReference type="ARBA" id="ARBA00022670"/>
    </source>
</evidence>
<dbReference type="InterPro" id="IPR036366">
    <property type="entry name" value="PGBDSf"/>
</dbReference>
<dbReference type="RefSeq" id="WP_277191487.1">
    <property type="nucleotide sequence ID" value="NZ_JAROAV010000023.1"/>
</dbReference>
<dbReference type="PROSITE" id="PS51935">
    <property type="entry name" value="NLPC_P60"/>
    <property type="match status" value="1"/>
</dbReference>
<dbReference type="InterPro" id="IPR002477">
    <property type="entry name" value="Peptidoglycan-bd-like"/>
</dbReference>
<dbReference type="InterPro" id="IPR051202">
    <property type="entry name" value="Peptidase_C40"/>
</dbReference>
<reference evidence="6 7" key="1">
    <citation type="submission" date="2023-03" db="EMBL/GenBank/DDBJ databases">
        <title>YIM 133296 draft genome.</title>
        <authorList>
            <person name="Xiong L."/>
        </authorList>
    </citation>
    <scope>NUCLEOTIDE SEQUENCE [LARGE SCALE GENOMIC DNA]</scope>
    <source>
        <strain evidence="6 7">YIM 133296</strain>
    </source>
</reference>
<dbReference type="Proteomes" id="UP001528912">
    <property type="component" value="Unassembled WGS sequence"/>
</dbReference>